<dbReference type="OrthoDB" id="2687620at2759"/>
<keyword evidence="2" id="KW-1185">Reference proteome</keyword>
<accession>A0A8S1X4W5</accession>
<dbReference type="EMBL" id="CAJJDO010000110">
    <property type="protein sequence ID" value="CAD8195840.1"/>
    <property type="molecule type" value="Genomic_DNA"/>
</dbReference>
<organism evidence="1 2">
    <name type="scientific">Paramecium pentaurelia</name>
    <dbReference type="NCBI Taxonomy" id="43138"/>
    <lineage>
        <taxon>Eukaryota</taxon>
        <taxon>Sar</taxon>
        <taxon>Alveolata</taxon>
        <taxon>Ciliophora</taxon>
        <taxon>Intramacronucleata</taxon>
        <taxon>Oligohymenophorea</taxon>
        <taxon>Peniculida</taxon>
        <taxon>Parameciidae</taxon>
        <taxon>Paramecium</taxon>
    </lineage>
</organism>
<evidence type="ECO:0000313" key="1">
    <source>
        <dbReference type="EMBL" id="CAD8195840.1"/>
    </source>
</evidence>
<reference evidence="1" key="1">
    <citation type="submission" date="2021-01" db="EMBL/GenBank/DDBJ databases">
        <authorList>
            <consortium name="Genoscope - CEA"/>
            <person name="William W."/>
        </authorList>
    </citation>
    <scope>NUCLEOTIDE SEQUENCE</scope>
</reference>
<protein>
    <submittedName>
        <fullName evidence="1">Uncharacterized protein</fullName>
    </submittedName>
</protein>
<dbReference type="Proteomes" id="UP000689195">
    <property type="component" value="Unassembled WGS sequence"/>
</dbReference>
<sequence length="149" mass="17481">MFSQEIQQHSKDKILKQGYVNFGLSQSQEIKKFLKEINSSDRLTFPAEHLKKVNNQSILCISLFETLLFSLKLTLCNLPRFLRPSIGFMNMDITIIGKMKTSFFNSMKLSIKFHLEFSKFVSHIDLLKIMKCLITHTQRIHLQKCSYFL</sequence>
<name>A0A8S1X4W5_9CILI</name>
<gene>
    <name evidence="1" type="ORF">PPENT_87.1.T1100171</name>
</gene>
<comment type="caution">
    <text evidence="1">The sequence shown here is derived from an EMBL/GenBank/DDBJ whole genome shotgun (WGS) entry which is preliminary data.</text>
</comment>
<evidence type="ECO:0000313" key="2">
    <source>
        <dbReference type="Proteomes" id="UP000689195"/>
    </source>
</evidence>
<dbReference type="AlphaFoldDB" id="A0A8S1X4W5"/>
<proteinExistence type="predicted"/>